<protein>
    <submittedName>
        <fullName evidence="1">Uncharacterized protein</fullName>
    </submittedName>
</protein>
<organism evidence="1">
    <name type="scientific">Arundo donax</name>
    <name type="common">Giant reed</name>
    <name type="synonym">Donax arundinaceus</name>
    <dbReference type="NCBI Taxonomy" id="35708"/>
    <lineage>
        <taxon>Eukaryota</taxon>
        <taxon>Viridiplantae</taxon>
        <taxon>Streptophyta</taxon>
        <taxon>Embryophyta</taxon>
        <taxon>Tracheophyta</taxon>
        <taxon>Spermatophyta</taxon>
        <taxon>Magnoliopsida</taxon>
        <taxon>Liliopsida</taxon>
        <taxon>Poales</taxon>
        <taxon>Poaceae</taxon>
        <taxon>PACMAD clade</taxon>
        <taxon>Arundinoideae</taxon>
        <taxon>Arundineae</taxon>
        <taxon>Arundo</taxon>
    </lineage>
</organism>
<evidence type="ECO:0000313" key="1">
    <source>
        <dbReference type="EMBL" id="JAD65441.1"/>
    </source>
</evidence>
<reference evidence="1" key="1">
    <citation type="submission" date="2014-09" db="EMBL/GenBank/DDBJ databases">
        <authorList>
            <person name="Magalhaes I.L.F."/>
            <person name="Oliveira U."/>
            <person name="Santos F.R."/>
            <person name="Vidigal T.H.D.A."/>
            <person name="Brescovit A.D."/>
            <person name="Santos A.J."/>
        </authorList>
    </citation>
    <scope>NUCLEOTIDE SEQUENCE</scope>
    <source>
        <tissue evidence="1">Shoot tissue taken approximately 20 cm above the soil surface</tissue>
    </source>
</reference>
<reference evidence="1" key="2">
    <citation type="journal article" date="2015" name="Data Brief">
        <title>Shoot transcriptome of the giant reed, Arundo donax.</title>
        <authorList>
            <person name="Barrero R.A."/>
            <person name="Guerrero F.D."/>
            <person name="Moolhuijzen P."/>
            <person name="Goolsby J.A."/>
            <person name="Tidwell J."/>
            <person name="Bellgard S.E."/>
            <person name="Bellgard M.I."/>
        </authorList>
    </citation>
    <scope>NUCLEOTIDE SEQUENCE</scope>
    <source>
        <tissue evidence="1">Shoot tissue taken approximately 20 cm above the soil surface</tissue>
    </source>
</reference>
<name>A0A0A9BPY2_ARUDO</name>
<proteinExistence type="predicted"/>
<accession>A0A0A9BPY2</accession>
<dbReference type="EMBL" id="GBRH01232454">
    <property type="protein sequence ID" value="JAD65441.1"/>
    <property type="molecule type" value="Transcribed_RNA"/>
</dbReference>
<sequence>MVAYGACTVTVPSTIMATSSNPTTFVKTPRGEFLPEVARNLIQRVISGASIYINIIDYQFAIHPPHIALESISAMTLLPFSHHF</sequence>
<dbReference type="AlphaFoldDB" id="A0A0A9BPY2"/>